<dbReference type="PANTHER" id="PTHR33643">
    <property type="entry name" value="UREASE ACCESSORY PROTEIN D"/>
    <property type="match status" value="1"/>
</dbReference>
<dbReference type="PATRIC" id="fig|1423742.4.peg.132"/>
<dbReference type="HAMAP" id="MF_01384">
    <property type="entry name" value="UreD"/>
    <property type="match status" value="1"/>
</dbReference>
<dbReference type="PANTHER" id="PTHR33643:SF1">
    <property type="entry name" value="UREASE ACCESSORY PROTEIN D"/>
    <property type="match status" value="1"/>
</dbReference>
<keyword evidence="2 3" id="KW-0143">Chaperone</keyword>
<accession>A0A0R1UIB6</accession>
<comment type="caution">
    <text evidence="4">The sequence shown here is derived from an EMBL/GenBank/DDBJ whole genome shotgun (WGS) entry which is preliminary data.</text>
</comment>
<evidence type="ECO:0000313" key="4">
    <source>
        <dbReference type="EMBL" id="KRL93022.1"/>
    </source>
</evidence>
<comment type="subunit">
    <text evidence="3">UreD, UreF and UreG form a complex that acts as a GTP-hydrolysis-dependent molecular chaperone, activating the urease apoprotein by helping to assemble the nickel containing metallocenter of UreC. The UreE protein probably delivers the nickel.</text>
</comment>
<dbReference type="GO" id="GO:0005737">
    <property type="term" value="C:cytoplasm"/>
    <property type="evidence" value="ECO:0007669"/>
    <property type="project" value="UniProtKB-SubCell"/>
</dbReference>
<proteinExistence type="inferred from homology"/>
<keyword evidence="3" id="KW-0963">Cytoplasm</keyword>
<protein>
    <recommendedName>
        <fullName evidence="3">Urease accessory protein UreD</fullName>
    </recommendedName>
</protein>
<name>A0A0R1UIB6_9LACO</name>
<dbReference type="RefSeq" id="WP_056995753.1">
    <property type="nucleotide sequence ID" value="NZ_AZGC01000049.1"/>
</dbReference>
<dbReference type="GO" id="GO:0016151">
    <property type="term" value="F:nickel cation binding"/>
    <property type="evidence" value="ECO:0007669"/>
    <property type="project" value="UniProtKB-UniRule"/>
</dbReference>
<evidence type="ECO:0000256" key="3">
    <source>
        <dbReference type="HAMAP-Rule" id="MF_01384"/>
    </source>
</evidence>
<keyword evidence="3" id="KW-0996">Nickel insertion</keyword>
<dbReference type="Pfam" id="PF01774">
    <property type="entry name" value="UreD"/>
    <property type="match status" value="1"/>
</dbReference>
<sequence>MSTQYNGVIDIRFAYQNNRTLATKTYHQGNSRISSNIMANGDLPYYFLISTGGGFVEGERYLQTVQLDTKAHAILTTQTPNYIYKCEHGHVTKQTNELTVKKDAFLEYYIDETIPYKDAQFAQSTTVNMEKGAKLILTDGLTRGWSPDDQPFQFGQVSQKVTIKYDHELVYNDFLIVNPQQHQMAELGFFEGFNNFNSVVIIDEAVNTALVDMMRQFLATLNSKCRYGISLTEHHGMVLRILGMSAYQNHQVMMEFINYYREMVHDLTRINLRKNNQGGGV</sequence>
<evidence type="ECO:0000256" key="1">
    <source>
        <dbReference type="ARBA" id="ARBA00007177"/>
    </source>
</evidence>
<dbReference type="Proteomes" id="UP000051084">
    <property type="component" value="Unassembled WGS sequence"/>
</dbReference>
<comment type="subcellular location">
    <subcellularLocation>
        <location evidence="3">Cytoplasm</location>
    </subcellularLocation>
</comment>
<reference evidence="4 5" key="1">
    <citation type="journal article" date="2015" name="Genome Announc.">
        <title>Expanding the biotechnology potential of lactobacilli through comparative genomics of 213 strains and associated genera.</title>
        <authorList>
            <person name="Sun Z."/>
            <person name="Harris H.M."/>
            <person name="McCann A."/>
            <person name="Guo C."/>
            <person name="Argimon S."/>
            <person name="Zhang W."/>
            <person name="Yang X."/>
            <person name="Jeffery I.B."/>
            <person name="Cooney J.C."/>
            <person name="Kagawa T.F."/>
            <person name="Liu W."/>
            <person name="Song Y."/>
            <person name="Salvetti E."/>
            <person name="Wrobel A."/>
            <person name="Rasinkangas P."/>
            <person name="Parkhill J."/>
            <person name="Rea M.C."/>
            <person name="O'Sullivan O."/>
            <person name="Ritari J."/>
            <person name="Douillard F.P."/>
            <person name="Paul Ross R."/>
            <person name="Yang R."/>
            <person name="Briner A.E."/>
            <person name="Felis G.E."/>
            <person name="de Vos W.M."/>
            <person name="Barrangou R."/>
            <person name="Klaenhammer T.R."/>
            <person name="Caufield P.W."/>
            <person name="Cui Y."/>
            <person name="Zhang H."/>
            <person name="O'Toole P.W."/>
        </authorList>
    </citation>
    <scope>NUCLEOTIDE SEQUENCE [LARGE SCALE GENOMIC DNA]</scope>
    <source>
        <strain evidence="4 5">DSM 18793</strain>
    </source>
</reference>
<dbReference type="AlphaFoldDB" id="A0A0R1UIB6"/>
<organism evidence="4 5">
    <name type="scientific">Limosilactobacillus equigenerosi DSM 18793 = JCM 14505</name>
    <dbReference type="NCBI Taxonomy" id="1423742"/>
    <lineage>
        <taxon>Bacteria</taxon>
        <taxon>Bacillati</taxon>
        <taxon>Bacillota</taxon>
        <taxon>Bacilli</taxon>
        <taxon>Lactobacillales</taxon>
        <taxon>Lactobacillaceae</taxon>
        <taxon>Limosilactobacillus</taxon>
    </lineage>
</organism>
<dbReference type="EMBL" id="AZGC01000049">
    <property type="protein sequence ID" value="KRL93022.1"/>
    <property type="molecule type" value="Genomic_DNA"/>
</dbReference>
<evidence type="ECO:0000313" key="5">
    <source>
        <dbReference type="Proteomes" id="UP000051084"/>
    </source>
</evidence>
<dbReference type="InterPro" id="IPR002669">
    <property type="entry name" value="UreD"/>
</dbReference>
<comment type="similarity">
    <text evidence="1 3">Belongs to the UreD family.</text>
</comment>
<dbReference type="STRING" id="417373.GCA_001570685_00718"/>
<dbReference type="OrthoDB" id="5328682at2"/>
<evidence type="ECO:0000256" key="2">
    <source>
        <dbReference type="ARBA" id="ARBA00023186"/>
    </source>
</evidence>
<comment type="function">
    <text evidence="3">Required for maturation of urease via the functional incorporation of the urease nickel metallocenter.</text>
</comment>
<gene>
    <name evidence="3" type="primary">ureD</name>
    <name evidence="4" type="ORF">FC21_GL000123</name>
</gene>
<keyword evidence="5" id="KW-1185">Reference proteome</keyword>